<keyword evidence="2" id="KW-1185">Reference proteome</keyword>
<evidence type="ECO:0000313" key="1">
    <source>
        <dbReference type="EMBL" id="MBJ6125893.1"/>
    </source>
</evidence>
<organism evidence="1 2">
    <name type="scientific">Microvirga splendida</name>
    <dbReference type="NCBI Taxonomy" id="2795727"/>
    <lineage>
        <taxon>Bacteria</taxon>
        <taxon>Pseudomonadati</taxon>
        <taxon>Pseudomonadota</taxon>
        <taxon>Alphaproteobacteria</taxon>
        <taxon>Hyphomicrobiales</taxon>
        <taxon>Methylobacteriaceae</taxon>
        <taxon>Microvirga</taxon>
    </lineage>
</organism>
<name>A0ABS0Y0R7_9HYPH</name>
<dbReference type="RefSeq" id="WP_199049069.1">
    <property type="nucleotide sequence ID" value="NZ_JAELXT010000008.1"/>
</dbReference>
<evidence type="ECO:0008006" key="3">
    <source>
        <dbReference type="Google" id="ProtNLM"/>
    </source>
</evidence>
<gene>
    <name evidence="1" type="ORF">JAO75_10810</name>
</gene>
<protein>
    <recommendedName>
        <fullName evidence="3">DUF1440 domain-containing protein</fullName>
    </recommendedName>
</protein>
<dbReference type="EMBL" id="JAELXT010000008">
    <property type="protein sequence ID" value="MBJ6125893.1"/>
    <property type="molecule type" value="Genomic_DNA"/>
</dbReference>
<dbReference type="Proteomes" id="UP000620670">
    <property type="component" value="Unassembled WGS sequence"/>
</dbReference>
<sequence>MKMNGTVAADLAKGAAAGAAATWVMDRVDWYMVEHEDPEAWRRTQHVRPNGKDPAHNMVGAMAKAVGRAPPAQPHPAGIAMHYALAMSSTAVYGTMRRHIPDGVIGRGLVLGLGILAIEDELINPALGFAAPPRRYPWQAHARGLVAHLVLGLVTEAVLSAVDSRTRSSSRRQEARRR</sequence>
<accession>A0ABS0Y0R7</accession>
<evidence type="ECO:0000313" key="2">
    <source>
        <dbReference type="Proteomes" id="UP000620670"/>
    </source>
</evidence>
<proteinExistence type="predicted"/>
<comment type="caution">
    <text evidence="1">The sequence shown here is derived from an EMBL/GenBank/DDBJ whole genome shotgun (WGS) entry which is preliminary data.</text>
</comment>
<reference evidence="2" key="1">
    <citation type="submission" date="2020-12" db="EMBL/GenBank/DDBJ databases">
        <title>Hymenobacter sp.</title>
        <authorList>
            <person name="Kim M.K."/>
        </authorList>
    </citation>
    <scope>NUCLEOTIDE SEQUENCE [LARGE SCALE GENOMIC DNA]</scope>
    <source>
        <strain evidence="2">BT325</strain>
    </source>
</reference>